<dbReference type="Gene3D" id="1.10.1420.10">
    <property type="match status" value="2"/>
</dbReference>
<protein>
    <recommendedName>
        <fullName evidence="2 9">DNA mismatch repair protein MutS</fullName>
    </recommendedName>
</protein>
<dbReference type="InterPro" id="IPR045076">
    <property type="entry name" value="MutS"/>
</dbReference>
<dbReference type="SUPFAM" id="SSF52540">
    <property type="entry name" value="P-loop containing nucleoside triphosphate hydrolases"/>
    <property type="match status" value="1"/>
</dbReference>
<dbReference type="InterPro" id="IPR036187">
    <property type="entry name" value="DNA_mismatch_repair_MutS_sf"/>
</dbReference>
<proteinExistence type="inferred from homology"/>
<dbReference type="Gene3D" id="3.40.1170.10">
    <property type="entry name" value="DNA repair protein MutS, domain I"/>
    <property type="match status" value="1"/>
</dbReference>
<gene>
    <name evidence="9 12" type="primary">mutS</name>
    <name evidence="12" type="ORF">GCM10023143_07300</name>
</gene>
<feature type="domain" description="DNA mismatch repair proteins mutS family" evidence="11">
    <location>
        <begin position="694"/>
        <end position="710"/>
    </location>
</feature>
<keyword evidence="13" id="KW-1185">Reference proteome</keyword>
<dbReference type="InterPro" id="IPR005748">
    <property type="entry name" value="DNA_mismatch_repair_MutS"/>
</dbReference>
<evidence type="ECO:0000256" key="7">
    <source>
        <dbReference type="ARBA" id="ARBA00023204"/>
    </source>
</evidence>
<dbReference type="InterPro" id="IPR007861">
    <property type="entry name" value="DNA_mismatch_repair_MutS_clamp"/>
</dbReference>
<evidence type="ECO:0000256" key="5">
    <source>
        <dbReference type="ARBA" id="ARBA00022840"/>
    </source>
</evidence>
<dbReference type="NCBIfam" id="TIGR01070">
    <property type="entry name" value="mutS1"/>
    <property type="match status" value="1"/>
</dbReference>
<keyword evidence="3 9" id="KW-0547">Nucleotide-binding</keyword>
<evidence type="ECO:0000256" key="4">
    <source>
        <dbReference type="ARBA" id="ARBA00022763"/>
    </source>
</evidence>
<dbReference type="SMART" id="SM00533">
    <property type="entry name" value="MUTSd"/>
    <property type="match status" value="1"/>
</dbReference>
<dbReference type="CDD" id="cd03284">
    <property type="entry name" value="ABC_MutS1"/>
    <property type="match status" value="1"/>
</dbReference>
<dbReference type="Pfam" id="PF05192">
    <property type="entry name" value="MutS_III"/>
    <property type="match status" value="1"/>
</dbReference>
<dbReference type="NCBIfam" id="NF003810">
    <property type="entry name" value="PRK05399.1"/>
    <property type="match status" value="1"/>
</dbReference>
<dbReference type="Gene3D" id="3.30.420.110">
    <property type="entry name" value="MutS, connector domain"/>
    <property type="match status" value="1"/>
</dbReference>
<evidence type="ECO:0000256" key="8">
    <source>
        <dbReference type="ARBA" id="ARBA00024647"/>
    </source>
</evidence>
<dbReference type="Pfam" id="PF05188">
    <property type="entry name" value="MutS_II"/>
    <property type="match status" value="1"/>
</dbReference>
<evidence type="ECO:0000256" key="2">
    <source>
        <dbReference type="ARBA" id="ARBA00021982"/>
    </source>
</evidence>
<keyword evidence="4 9" id="KW-0227">DNA damage</keyword>
<dbReference type="Pfam" id="PF05190">
    <property type="entry name" value="MutS_IV"/>
    <property type="match status" value="1"/>
</dbReference>
<keyword evidence="6 9" id="KW-0238">DNA-binding</keyword>
<sequence>MAKSRPTSAETPLMQQHKTIKAKYPDAVLLFRVGDFYETFNEDAVIASRVLGIVLTKRANGAAAHMDLAGFPHHALDTYLHKLVKAGYRVAVCDQLEDPKTAKGVVKRGVTEMVTPGVATHEKLLENKSNNFLAALYLDPAGNGMAFLDISTGEFFIAEGNDEYTDKLLQSFQPAEVIFQRSKQKIFRQLFGSRFYTYALDEWIFTQTYALEILLRQFGTHSLKGFGTEEMRQGIIAAGAALHYLKDTEHAQLQHITALQRIGREDFLWMDRFTIRNLELLQPATENGRCLLDVLDHTVSPMGARLLRRWTVFPLKDAARINERLDLVTFFIAHPDLSQQLLHALKQTGDVERLVSKVPLRKISPREVMQLAKGLQQVAAIQEAGAGADDKGLTALLKQLQPCTPILESILQRLAEDPPVQVNKGGVIREGVNEELDELRKMAHNGKAYLTELQQKEAAATGISSLKIGFNNVFGYYLEVTHAHKEKVPETWIRKQTLTNAERYITPEIKTYEEKITGAEERILALEVRLFEQLLEALQAYITPLQTNAQVLARLDCLLCFAGNARQSDYHRPELDEGRGLEIRAGRHPVIESALPPGEAYVANDLQLDPDTQQIIILTGPNMSGKSALLRQTALITLMAHMGSYVPAAAAKVGLTDRIFTRVGASDNLSGGESTFMVEMNETASIINNITPRSLILLDEIGRGTSTYDGISIAWSIVEYLHDYTPHRPKTLFATHYHELNELENKLDRVRNFHIANREAGNKIIFLRKLAPGGSRHSFGLHVARMAGMPPALLERANALLEQLEDKHLADPAAQKLKKAATRTPEYQLNIFDAHTETFQDIRRLLADIDIDRLTPVEALLKLSEIKGLLK</sequence>
<evidence type="ECO:0000313" key="13">
    <source>
        <dbReference type="Proteomes" id="UP001501207"/>
    </source>
</evidence>
<keyword evidence="7 9" id="KW-0234">DNA repair</keyword>
<dbReference type="InterPro" id="IPR000432">
    <property type="entry name" value="DNA_mismatch_repair_MutS_C"/>
</dbReference>
<keyword evidence="5 9" id="KW-0067">ATP-binding</keyword>
<dbReference type="PROSITE" id="PS00486">
    <property type="entry name" value="DNA_MISMATCH_REPAIR_2"/>
    <property type="match status" value="1"/>
</dbReference>
<dbReference type="Pfam" id="PF01624">
    <property type="entry name" value="MutS_I"/>
    <property type="match status" value="1"/>
</dbReference>
<dbReference type="InterPro" id="IPR007696">
    <property type="entry name" value="DNA_mismatch_repair_MutS_core"/>
</dbReference>
<dbReference type="Gene3D" id="3.40.50.300">
    <property type="entry name" value="P-loop containing nucleotide triphosphate hydrolases"/>
    <property type="match status" value="1"/>
</dbReference>
<organism evidence="12 13">
    <name type="scientific">Compostibacter hankyongensis</name>
    <dbReference type="NCBI Taxonomy" id="1007089"/>
    <lineage>
        <taxon>Bacteria</taxon>
        <taxon>Pseudomonadati</taxon>
        <taxon>Bacteroidota</taxon>
        <taxon>Chitinophagia</taxon>
        <taxon>Chitinophagales</taxon>
        <taxon>Chitinophagaceae</taxon>
        <taxon>Compostibacter</taxon>
    </lineage>
</organism>
<dbReference type="PANTHER" id="PTHR11361:SF34">
    <property type="entry name" value="DNA MISMATCH REPAIR PROTEIN MSH1, MITOCHONDRIAL"/>
    <property type="match status" value="1"/>
</dbReference>
<dbReference type="Pfam" id="PF00488">
    <property type="entry name" value="MutS_V"/>
    <property type="match status" value="1"/>
</dbReference>
<dbReference type="InterPro" id="IPR007695">
    <property type="entry name" value="DNA_mismatch_repair_MutS-lik_N"/>
</dbReference>
<dbReference type="HAMAP" id="MF_00096">
    <property type="entry name" value="MutS"/>
    <property type="match status" value="1"/>
</dbReference>
<dbReference type="SUPFAM" id="SSF48334">
    <property type="entry name" value="DNA repair protein MutS, domain III"/>
    <property type="match status" value="1"/>
</dbReference>
<evidence type="ECO:0000256" key="3">
    <source>
        <dbReference type="ARBA" id="ARBA00022741"/>
    </source>
</evidence>
<dbReference type="InterPro" id="IPR036678">
    <property type="entry name" value="MutS_con_dom_sf"/>
</dbReference>
<accession>A0ABP8FH43</accession>
<dbReference type="InterPro" id="IPR007860">
    <property type="entry name" value="DNA_mmatch_repair_MutS_con_dom"/>
</dbReference>
<dbReference type="SMART" id="SM00534">
    <property type="entry name" value="MUTSac"/>
    <property type="match status" value="1"/>
</dbReference>
<reference evidence="13" key="1">
    <citation type="journal article" date="2019" name="Int. J. Syst. Evol. Microbiol.">
        <title>The Global Catalogue of Microorganisms (GCM) 10K type strain sequencing project: providing services to taxonomists for standard genome sequencing and annotation.</title>
        <authorList>
            <consortium name="The Broad Institute Genomics Platform"/>
            <consortium name="The Broad Institute Genome Sequencing Center for Infectious Disease"/>
            <person name="Wu L."/>
            <person name="Ma J."/>
        </authorList>
    </citation>
    <scope>NUCLEOTIDE SEQUENCE [LARGE SCALE GENOMIC DNA]</scope>
    <source>
        <strain evidence="13">JCM 17664</strain>
    </source>
</reference>
<comment type="similarity">
    <text evidence="1 9 10">Belongs to the DNA mismatch repair MutS family.</text>
</comment>
<evidence type="ECO:0000313" key="12">
    <source>
        <dbReference type="EMBL" id="GAA4303634.1"/>
    </source>
</evidence>
<comment type="function">
    <text evidence="8 9">This protein is involved in the repair of mismatches in DNA. It is possible that it carries out the mismatch recognition step. This protein has a weak ATPase activity.</text>
</comment>
<dbReference type="PIRSF" id="PIRSF037677">
    <property type="entry name" value="DNA_mis_repair_Msh6"/>
    <property type="match status" value="1"/>
</dbReference>
<dbReference type="Proteomes" id="UP001501207">
    <property type="component" value="Unassembled WGS sequence"/>
</dbReference>
<dbReference type="RefSeq" id="WP_344975505.1">
    <property type="nucleotide sequence ID" value="NZ_BAABFN010000001.1"/>
</dbReference>
<feature type="binding site" evidence="9">
    <location>
        <begin position="620"/>
        <end position="627"/>
    </location>
    <ligand>
        <name>ATP</name>
        <dbReference type="ChEBI" id="CHEBI:30616"/>
    </ligand>
</feature>
<evidence type="ECO:0000256" key="10">
    <source>
        <dbReference type="RuleBase" id="RU003756"/>
    </source>
</evidence>
<evidence type="ECO:0000256" key="9">
    <source>
        <dbReference type="HAMAP-Rule" id="MF_00096"/>
    </source>
</evidence>
<evidence type="ECO:0000256" key="6">
    <source>
        <dbReference type="ARBA" id="ARBA00023125"/>
    </source>
</evidence>
<name>A0ABP8FH43_9BACT</name>
<dbReference type="PANTHER" id="PTHR11361">
    <property type="entry name" value="DNA MISMATCH REPAIR PROTEIN MUTS FAMILY MEMBER"/>
    <property type="match status" value="1"/>
</dbReference>
<dbReference type="EMBL" id="BAABFN010000001">
    <property type="protein sequence ID" value="GAA4303634.1"/>
    <property type="molecule type" value="Genomic_DNA"/>
</dbReference>
<evidence type="ECO:0000259" key="11">
    <source>
        <dbReference type="PROSITE" id="PS00486"/>
    </source>
</evidence>
<comment type="caution">
    <text evidence="12">The sequence shown here is derived from an EMBL/GenBank/DDBJ whole genome shotgun (WGS) entry which is preliminary data.</text>
</comment>
<dbReference type="InterPro" id="IPR017261">
    <property type="entry name" value="DNA_mismatch_repair_MutS/MSH"/>
</dbReference>
<dbReference type="InterPro" id="IPR027417">
    <property type="entry name" value="P-loop_NTPase"/>
</dbReference>
<dbReference type="SUPFAM" id="SSF55271">
    <property type="entry name" value="DNA repair protein MutS, domain I"/>
    <property type="match status" value="1"/>
</dbReference>
<dbReference type="InterPro" id="IPR016151">
    <property type="entry name" value="DNA_mismatch_repair_MutS_N"/>
</dbReference>
<dbReference type="SUPFAM" id="SSF53150">
    <property type="entry name" value="DNA repair protein MutS, domain II"/>
    <property type="match status" value="1"/>
</dbReference>
<evidence type="ECO:0000256" key="1">
    <source>
        <dbReference type="ARBA" id="ARBA00006271"/>
    </source>
</evidence>